<evidence type="ECO:0000259" key="9">
    <source>
        <dbReference type="Pfam" id="PF00884"/>
    </source>
</evidence>
<evidence type="ECO:0000256" key="5">
    <source>
        <dbReference type="ARBA" id="ARBA00022801"/>
    </source>
</evidence>
<dbReference type="Pfam" id="PF00884">
    <property type="entry name" value="Sulfatase"/>
    <property type="match status" value="1"/>
</dbReference>
<evidence type="ECO:0000313" key="10">
    <source>
        <dbReference type="EMBL" id="NNJ24810.1"/>
    </source>
</evidence>
<sequence length="473" mass="52397">MPLRLLACVLLASTALLTGGEACDAAEQPNVLFLLTDDQRADTIHALGNPHIVTPTLDAIANRGFNFSRCYCLGANSGAVCFPSRNMILSGRPYFRHEVQKGKRTYADPQKPNFAAALGAAGYETYHHGKKGNTAELLHTRFEHNKYLSNDHAVRMSGQPGKEIVDEALEFLEERDEARPWAMYLAFATPHDPRVAAEEFRSQYDPADLPIRPNYLPLHPYQIGSDLGRDELLAPFPRTLPDTRAQIHDYYAAITGLDHHIGRLIADLESRGQLENTLIVFSSDHGLSMGSHGRFGKQSLYSDDMRAPLIVAGPGVPHGESDTLVYLHDIYPTICDMLKIHPAGGTTVPAKLHGQSFQWALAGGQGGRTELFGSYLEDQRSVMDDRWKLLRFPKIGVTRLYDLQADPGEILDLASDPAQSDRIERMNARLKALQQEVGDTLDLDAPPSSDDPTFTPPDAARLDELRRPWKGRS</sequence>
<evidence type="ECO:0000256" key="7">
    <source>
        <dbReference type="SAM" id="MobiDB-lite"/>
    </source>
</evidence>
<dbReference type="PANTHER" id="PTHR42693:SF42">
    <property type="entry name" value="ARYLSULFATASE G"/>
    <property type="match status" value="1"/>
</dbReference>
<dbReference type="PANTHER" id="PTHR42693">
    <property type="entry name" value="ARYLSULFATASE FAMILY MEMBER"/>
    <property type="match status" value="1"/>
</dbReference>
<dbReference type="EMBL" id="WTPX01000017">
    <property type="protein sequence ID" value="NNJ24810.1"/>
    <property type="molecule type" value="Genomic_DNA"/>
</dbReference>
<dbReference type="Gene3D" id="3.40.720.10">
    <property type="entry name" value="Alkaline Phosphatase, subunit A"/>
    <property type="match status" value="1"/>
</dbReference>
<comment type="caution">
    <text evidence="10">The sequence shown here is derived from an EMBL/GenBank/DDBJ whole genome shotgun (WGS) entry which is preliminary data.</text>
</comment>
<evidence type="ECO:0000256" key="8">
    <source>
        <dbReference type="SAM" id="SignalP"/>
    </source>
</evidence>
<evidence type="ECO:0000256" key="2">
    <source>
        <dbReference type="ARBA" id="ARBA00008779"/>
    </source>
</evidence>
<dbReference type="GO" id="GO:0004065">
    <property type="term" value="F:arylsulfatase activity"/>
    <property type="evidence" value="ECO:0007669"/>
    <property type="project" value="UniProtKB-EC"/>
</dbReference>
<keyword evidence="3" id="KW-0479">Metal-binding</keyword>
<dbReference type="RefSeq" id="WP_171184159.1">
    <property type="nucleotide sequence ID" value="NZ_WTPX01000017.1"/>
</dbReference>
<comment type="similarity">
    <text evidence="2">Belongs to the sulfatase family.</text>
</comment>
<dbReference type="InterPro" id="IPR017850">
    <property type="entry name" value="Alkaline_phosphatase_core_sf"/>
</dbReference>
<keyword evidence="11" id="KW-1185">Reference proteome</keyword>
<evidence type="ECO:0000313" key="11">
    <source>
        <dbReference type="Proteomes" id="UP000609651"/>
    </source>
</evidence>
<feature type="region of interest" description="Disordered" evidence="7">
    <location>
        <begin position="437"/>
        <end position="473"/>
    </location>
</feature>
<dbReference type="EC" id="3.1.6.1" evidence="10"/>
<evidence type="ECO:0000256" key="6">
    <source>
        <dbReference type="ARBA" id="ARBA00022837"/>
    </source>
</evidence>
<keyword evidence="6" id="KW-0106">Calcium</keyword>
<name>A0ABX1V9Z1_9PLAN</name>
<feature type="signal peptide" evidence="8">
    <location>
        <begin position="1"/>
        <end position="18"/>
    </location>
</feature>
<proteinExistence type="inferred from homology"/>
<protein>
    <submittedName>
        <fullName evidence="10">Arylsulfatase</fullName>
        <ecNumber evidence="10">3.1.6.1</ecNumber>
    </submittedName>
</protein>
<feature type="chain" id="PRO_5046600457" evidence="8">
    <location>
        <begin position="19"/>
        <end position="473"/>
    </location>
</feature>
<keyword evidence="5 10" id="KW-0378">Hydrolase</keyword>
<dbReference type="SUPFAM" id="SSF53649">
    <property type="entry name" value="Alkaline phosphatase-like"/>
    <property type="match status" value="1"/>
</dbReference>
<evidence type="ECO:0000256" key="4">
    <source>
        <dbReference type="ARBA" id="ARBA00022729"/>
    </source>
</evidence>
<comment type="cofactor">
    <cofactor evidence="1">
        <name>Ca(2+)</name>
        <dbReference type="ChEBI" id="CHEBI:29108"/>
    </cofactor>
</comment>
<keyword evidence="4 8" id="KW-0732">Signal</keyword>
<organism evidence="10 11">
    <name type="scientific">Alienimonas chondri</name>
    <dbReference type="NCBI Taxonomy" id="2681879"/>
    <lineage>
        <taxon>Bacteria</taxon>
        <taxon>Pseudomonadati</taxon>
        <taxon>Planctomycetota</taxon>
        <taxon>Planctomycetia</taxon>
        <taxon>Planctomycetales</taxon>
        <taxon>Planctomycetaceae</taxon>
        <taxon>Alienimonas</taxon>
    </lineage>
</organism>
<dbReference type="InterPro" id="IPR050738">
    <property type="entry name" value="Sulfatase"/>
</dbReference>
<dbReference type="InterPro" id="IPR000917">
    <property type="entry name" value="Sulfatase_N"/>
</dbReference>
<dbReference type="Proteomes" id="UP000609651">
    <property type="component" value="Unassembled WGS sequence"/>
</dbReference>
<accession>A0ABX1V9Z1</accession>
<feature type="domain" description="Sulfatase N-terminal" evidence="9">
    <location>
        <begin position="29"/>
        <end position="339"/>
    </location>
</feature>
<gene>
    <name evidence="10" type="ORF">LzC2_08700</name>
</gene>
<evidence type="ECO:0000256" key="3">
    <source>
        <dbReference type="ARBA" id="ARBA00022723"/>
    </source>
</evidence>
<evidence type="ECO:0000256" key="1">
    <source>
        <dbReference type="ARBA" id="ARBA00001913"/>
    </source>
</evidence>
<feature type="compositionally biased region" description="Low complexity" evidence="7">
    <location>
        <begin position="443"/>
        <end position="459"/>
    </location>
</feature>
<reference evidence="10 11" key="1">
    <citation type="journal article" date="2020" name="Syst. Appl. Microbiol.">
        <title>Alienimonas chondri sp. nov., a novel planctomycete isolated from the biofilm of the red alga Chondrus crispus.</title>
        <authorList>
            <person name="Vitorino I."/>
            <person name="Albuquerque L."/>
            <person name="Wiegand S."/>
            <person name="Kallscheuer N."/>
            <person name="da Costa M.S."/>
            <person name="Lobo-da-Cunha A."/>
            <person name="Jogler C."/>
            <person name="Lage O.M."/>
        </authorList>
    </citation>
    <scope>NUCLEOTIDE SEQUENCE [LARGE SCALE GENOMIC DNA]</scope>
    <source>
        <strain evidence="10 11">LzC2</strain>
    </source>
</reference>